<evidence type="ECO:0000313" key="3">
    <source>
        <dbReference type="Proteomes" id="UP000187465"/>
    </source>
</evidence>
<evidence type="ECO:0008006" key="4">
    <source>
        <dbReference type="Google" id="ProtNLM"/>
    </source>
</evidence>
<dbReference type="InterPro" id="IPR015943">
    <property type="entry name" value="WD40/YVTN_repeat-like_dom_sf"/>
</dbReference>
<dbReference type="PANTHER" id="PTHR47199:SF2">
    <property type="entry name" value="PHOTOSYSTEM II STABILITY_ASSEMBLY FACTOR HCF136, CHLOROPLASTIC"/>
    <property type="match status" value="1"/>
</dbReference>
<dbReference type="PANTHER" id="PTHR47199">
    <property type="entry name" value="PHOTOSYSTEM II STABILITY/ASSEMBLY FACTOR HCF136, CHLOROPLASTIC"/>
    <property type="match status" value="1"/>
</dbReference>
<dbReference type="EMBL" id="MKQP01000053">
    <property type="protein sequence ID" value="OMD24293.1"/>
    <property type="molecule type" value="Genomic_DNA"/>
</dbReference>
<comment type="caution">
    <text evidence="2">The sequence shown here is derived from an EMBL/GenBank/DDBJ whole genome shotgun (WGS) entry which is preliminary data.</text>
</comment>
<dbReference type="CDD" id="cd15482">
    <property type="entry name" value="Sialidase_non-viral"/>
    <property type="match status" value="1"/>
</dbReference>
<protein>
    <recommendedName>
        <fullName evidence="4">Photosynthesis system II assembly factor Ycf48/Hcf136-like domain-containing protein</fullName>
    </recommendedName>
</protein>
<name>A0A1R0WYF8_9BACL</name>
<dbReference type="Proteomes" id="UP000187465">
    <property type="component" value="Unassembled WGS sequence"/>
</dbReference>
<feature type="chain" id="PRO_5012344878" description="Photosynthesis system II assembly factor Ycf48/Hcf136-like domain-containing protein" evidence="1">
    <location>
        <begin position="35"/>
        <end position="396"/>
    </location>
</feature>
<accession>A0A1R0WYF8</accession>
<organism evidence="2 3">
    <name type="scientific">Paenibacillus odorifer</name>
    <dbReference type="NCBI Taxonomy" id="189426"/>
    <lineage>
        <taxon>Bacteria</taxon>
        <taxon>Bacillati</taxon>
        <taxon>Bacillota</taxon>
        <taxon>Bacilli</taxon>
        <taxon>Bacillales</taxon>
        <taxon>Paenibacillaceae</taxon>
        <taxon>Paenibacillus</taxon>
    </lineage>
</organism>
<sequence length="396" mass="42227">MKWTKKIHKTTITALSATLIMVSGWSAPVSSVHAAAAPEPEPATCGTGDHGLLQALQNKHSGDISTPLSFSDVQFLKGNTGRAAGNGFMIGTSDGGCHFQEIYQGQWSFKQFDFPDNVHGFALASVEEGQAQYLIGTSNGGSEWKRLSNKAVSFERINFIDSKKGFAYERAATYHTKDGGLSWSKISTPPNTRGAYFSDRNTGWAVVIVPGSGYRVMKTTDGGATWSLSLKAAFAEPEFGQISAKGDQVAVVLYGGTGMSQTSYSLYESANRGKSWNRVIAQETAGGGPAPGSGKAEFNKGPAAGKPGNLQLVGNSTSFLVGFSPAAEKVAVGRSYNGGKQWTNLPELAGYDGVISFTSNKEGWLAIRELDYSSLYVTKDGGASWERRFSLKVMTQ</sequence>
<keyword evidence="1" id="KW-0732">Signal</keyword>
<dbReference type="InterPro" id="IPR036278">
    <property type="entry name" value="Sialidase_sf"/>
</dbReference>
<dbReference type="RefSeq" id="WP_076179685.1">
    <property type="nucleotide sequence ID" value="NZ_MKQP01000053.1"/>
</dbReference>
<dbReference type="AlphaFoldDB" id="A0A1R0WYF8"/>
<reference evidence="2 3" key="1">
    <citation type="submission" date="2016-10" db="EMBL/GenBank/DDBJ databases">
        <title>Paenibacillus species isolates.</title>
        <authorList>
            <person name="Beno S.M."/>
        </authorList>
    </citation>
    <scope>NUCLEOTIDE SEQUENCE [LARGE SCALE GENOMIC DNA]</scope>
    <source>
        <strain evidence="2 3">FSL H7-0604</strain>
    </source>
</reference>
<gene>
    <name evidence="2" type="ORF">BJP51_29745</name>
</gene>
<evidence type="ECO:0000256" key="1">
    <source>
        <dbReference type="SAM" id="SignalP"/>
    </source>
</evidence>
<dbReference type="Gene3D" id="2.130.10.10">
    <property type="entry name" value="YVTN repeat-like/Quinoprotein amine dehydrogenase"/>
    <property type="match status" value="1"/>
</dbReference>
<dbReference type="SUPFAM" id="SSF50939">
    <property type="entry name" value="Sialidases"/>
    <property type="match status" value="1"/>
</dbReference>
<feature type="signal peptide" evidence="1">
    <location>
        <begin position="1"/>
        <end position="34"/>
    </location>
</feature>
<proteinExistence type="predicted"/>
<evidence type="ECO:0000313" key="2">
    <source>
        <dbReference type="EMBL" id="OMD24293.1"/>
    </source>
</evidence>